<evidence type="ECO:0000256" key="2">
    <source>
        <dbReference type="ARBA" id="ARBA00023012"/>
    </source>
</evidence>
<organism evidence="5 6">
    <name type="scientific">Aestuariivirga litoralis</name>
    <dbReference type="NCBI Taxonomy" id="2650924"/>
    <lineage>
        <taxon>Bacteria</taxon>
        <taxon>Pseudomonadati</taxon>
        <taxon>Pseudomonadota</taxon>
        <taxon>Alphaproteobacteria</taxon>
        <taxon>Hyphomicrobiales</taxon>
        <taxon>Aestuariivirgaceae</taxon>
        <taxon>Aestuariivirga</taxon>
    </lineage>
</organism>
<keyword evidence="2" id="KW-0902">Two-component regulatory system</keyword>
<dbReference type="PROSITE" id="PS50110">
    <property type="entry name" value="RESPONSE_REGULATORY"/>
    <property type="match status" value="1"/>
</dbReference>
<proteinExistence type="predicted"/>
<name>A0A2W2B907_9HYPH</name>
<reference evidence="6" key="1">
    <citation type="submission" date="2018-06" db="EMBL/GenBank/DDBJ databases">
        <title>Aestuariibacter litoralis strain KCTC 52945T.</title>
        <authorList>
            <person name="Li X."/>
            <person name="Salam N."/>
            <person name="Li J.-L."/>
            <person name="Chen Y.-M."/>
            <person name="Yang Z.-W."/>
            <person name="Zhang L.-Y."/>
            <person name="Han M.-X."/>
            <person name="Xiao M."/>
            <person name="Li W.-J."/>
        </authorList>
    </citation>
    <scope>NUCLEOTIDE SEQUENCE [LARGE SCALE GENOMIC DNA]</scope>
    <source>
        <strain evidence="6">KCTC 52945</strain>
    </source>
</reference>
<evidence type="ECO:0000313" key="6">
    <source>
        <dbReference type="Proteomes" id="UP000248795"/>
    </source>
</evidence>
<dbReference type="Gene3D" id="3.40.50.2300">
    <property type="match status" value="1"/>
</dbReference>
<dbReference type="Proteomes" id="UP000248795">
    <property type="component" value="Unassembled WGS sequence"/>
</dbReference>
<dbReference type="SUPFAM" id="SSF52172">
    <property type="entry name" value="CheY-like"/>
    <property type="match status" value="1"/>
</dbReference>
<dbReference type="AlphaFoldDB" id="A0A2W2B907"/>
<dbReference type="PANTHER" id="PTHR44591">
    <property type="entry name" value="STRESS RESPONSE REGULATOR PROTEIN 1"/>
    <property type="match status" value="1"/>
</dbReference>
<evidence type="ECO:0000313" key="5">
    <source>
        <dbReference type="EMBL" id="PZF76568.1"/>
    </source>
</evidence>
<dbReference type="PANTHER" id="PTHR44591:SF14">
    <property type="entry name" value="PROTEIN PILG"/>
    <property type="match status" value="1"/>
</dbReference>
<dbReference type="EMBL" id="QKVK01000005">
    <property type="protein sequence ID" value="PZF76568.1"/>
    <property type="molecule type" value="Genomic_DNA"/>
</dbReference>
<keyword evidence="1 3" id="KW-0597">Phosphoprotein</keyword>
<evidence type="ECO:0000256" key="1">
    <source>
        <dbReference type="ARBA" id="ARBA00022553"/>
    </source>
</evidence>
<sequence>MPFMQHLKVMVVDDTSVSRMLLVDGLNEIGIKNTVLAADGEQALQLMMQGPCHIVFSDMNMPKLNGLQLLKALREYQPTRQCCFILVTGKGDRAMIEEGKKYGLNNFLAKPFTTATLKAAIEAVVGKLV</sequence>
<accession>A0A2W2B907</accession>
<evidence type="ECO:0000256" key="3">
    <source>
        <dbReference type="PROSITE-ProRule" id="PRU00169"/>
    </source>
</evidence>
<feature type="domain" description="Response regulatory" evidence="4">
    <location>
        <begin position="8"/>
        <end position="125"/>
    </location>
</feature>
<dbReference type="InterPro" id="IPR050595">
    <property type="entry name" value="Bact_response_regulator"/>
</dbReference>
<dbReference type="InterPro" id="IPR011006">
    <property type="entry name" value="CheY-like_superfamily"/>
</dbReference>
<comment type="caution">
    <text evidence="5">The sequence shown here is derived from an EMBL/GenBank/DDBJ whole genome shotgun (WGS) entry which is preliminary data.</text>
</comment>
<dbReference type="GO" id="GO:0000160">
    <property type="term" value="P:phosphorelay signal transduction system"/>
    <property type="evidence" value="ECO:0007669"/>
    <property type="project" value="UniProtKB-KW"/>
</dbReference>
<dbReference type="RefSeq" id="WP_111198805.1">
    <property type="nucleotide sequence ID" value="NZ_QKVK01000005.1"/>
</dbReference>
<dbReference type="InterPro" id="IPR001789">
    <property type="entry name" value="Sig_transdc_resp-reg_receiver"/>
</dbReference>
<keyword evidence="6" id="KW-1185">Reference proteome</keyword>
<gene>
    <name evidence="5" type="ORF">DK847_12240</name>
</gene>
<dbReference type="Pfam" id="PF00072">
    <property type="entry name" value="Response_reg"/>
    <property type="match status" value="1"/>
</dbReference>
<evidence type="ECO:0000259" key="4">
    <source>
        <dbReference type="PROSITE" id="PS50110"/>
    </source>
</evidence>
<feature type="modified residue" description="4-aspartylphosphate" evidence="3">
    <location>
        <position position="58"/>
    </location>
</feature>
<dbReference type="SMART" id="SM00448">
    <property type="entry name" value="REC"/>
    <property type="match status" value="1"/>
</dbReference>
<protein>
    <recommendedName>
        <fullName evidence="4">Response regulatory domain-containing protein</fullName>
    </recommendedName>
</protein>